<reference evidence="1" key="1">
    <citation type="submission" date="2023-07" db="EMBL/GenBank/DDBJ databases">
        <title>draft genome sequence of fig (Ficus carica).</title>
        <authorList>
            <person name="Takahashi T."/>
            <person name="Nishimura K."/>
        </authorList>
    </citation>
    <scope>NUCLEOTIDE SEQUENCE</scope>
</reference>
<sequence length="58" mass="6418">MLDPNPGSSLQSSVFRSLWPEAVDQPYDGSRTTVGTAATCATESNPKFWLKNILWCSR</sequence>
<proteinExistence type="predicted"/>
<protein>
    <submittedName>
        <fullName evidence="1">Uncharacterized protein</fullName>
    </submittedName>
</protein>
<organism evidence="1 2">
    <name type="scientific">Ficus carica</name>
    <name type="common">Common fig</name>
    <dbReference type="NCBI Taxonomy" id="3494"/>
    <lineage>
        <taxon>Eukaryota</taxon>
        <taxon>Viridiplantae</taxon>
        <taxon>Streptophyta</taxon>
        <taxon>Embryophyta</taxon>
        <taxon>Tracheophyta</taxon>
        <taxon>Spermatophyta</taxon>
        <taxon>Magnoliopsida</taxon>
        <taxon>eudicotyledons</taxon>
        <taxon>Gunneridae</taxon>
        <taxon>Pentapetalae</taxon>
        <taxon>rosids</taxon>
        <taxon>fabids</taxon>
        <taxon>Rosales</taxon>
        <taxon>Moraceae</taxon>
        <taxon>Ficeae</taxon>
        <taxon>Ficus</taxon>
    </lineage>
</organism>
<evidence type="ECO:0000313" key="2">
    <source>
        <dbReference type="Proteomes" id="UP001187192"/>
    </source>
</evidence>
<keyword evidence="2" id="KW-1185">Reference proteome</keyword>
<accession>A0AA88A086</accession>
<dbReference type="Proteomes" id="UP001187192">
    <property type="component" value="Unassembled WGS sequence"/>
</dbReference>
<dbReference type="AlphaFoldDB" id="A0AA88A086"/>
<gene>
    <name evidence="1" type="ORF">TIFTF001_014870</name>
</gene>
<evidence type="ECO:0000313" key="1">
    <source>
        <dbReference type="EMBL" id="GMN45678.1"/>
    </source>
</evidence>
<dbReference type="EMBL" id="BTGU01000021">
    <property type="protein sequence ID" value="GMN45678.1"/>
    <property type="molecule type" value="Genomic_DNA"/>
</dbReference>
<name>A0AA88A086_FICCA</name>
<comment type="caution">
    <text evidence="1">The sequence shown here is derived from an EMBL/GenBank/DDBJ whole genome shotgun (WGS) entry which is preliminary data.</text>
</comment>